<reference evidence="7 8" key="1">
    <citation type="journal article" date="2016" name="Nat. Commun.">
        <title>Thousands of microbial genomes shed light on interconnected biogeochemical processes in an aquifer system.</title>
        <authorList>
            <person name="Anantharaman K."/>
            <person name="Brown C.T."/>
            <person name="Hug L.A."/>
            <person name="Sharon I."/>
            <person name="Castelle C.J."/>
            <person name="Probst A.J."/>
            <person name="Thomas B.C."/>
            <person name="Singh A."/>
            <person name="Wilkins M.J."/>
            <person name="Karaoz U."/>
            <person name="Brodie E.L."/>
            <person name="Williams K.H."/>
            <person name="Hubbard S.S."/>
            <person name="Banfield J.F."/>
        </authorList>
    </citation>
    <scope>NUCLEOTIDE SEQUENCE [LARGE SCALE GENOMIC DNA]</scope>
</reference>
<dbReference type="AlphaFoldDB" id="A0A1G2BRH5"/>
<evidence type="ECO:0000256" key="5">
    <source>
        <dbReference type="RuleBase" id="RU004168"/>
    </source>
</evidence>
<comment type="catalytic activity">
    <reaction evidence="3 4">
        <text>an acyl phosphate + H2O = a carboxylate + phosphate + H(+)</text>
        <dbReference type="Rhea" id="RHEA:14965"/>
        <dbReference type="ChEBI" id="CHEBI:15377"/>
        <dbReference type="ChEBI" id="CHEBI:15378"/>
        <dbReference type="ChEBI" id="CHEBI:29067"/>
        <dbReference type="ChEBI" id="CHEBI:43474"/>
        <dbReference type="ChEBI" id="CHEBI:59918"/>
        <dbReference type="EC" id="3.6.1.7"/>
    </reaction>
</comment>
<dbReference type="SUPFAM" id="SSF54975">
    <property type="entry name" value="Acylphosphatase/BLUF domain-like"/>
    <property type="match status" value="1"/>
</dbReference>
<organism evidence="7 8">
    <name type="scientific">Candidatus Komeilibacteria bacterium RIFCSPLOWO2_02_FULL_48_11</name>
    <dbReference type="NCBI Taxonomy" id="1798553"/>
    <lineage>
        <taxon>Bacteria</taxon>
        <taxon>Candidatus Komeiliibacteriota</taxon>
    </lineage>
</organism>
<gene>
    <name evidence="7" type="ORF">A3H70_01320</name>
</gene>
<dbReference type="InterPro" id="IPR017968">
    <property type="entry name" value="Acylphosphatase_CS"/>
</dbReference>
<name>A0A1G2BRH5_9BACT</name>
<evidence type="ECO:0000256" key="4">
    <source>
        <dbReference type="PROSITE-ProRule" id="PRU00520"/>
    </source>
</evidence>
<feature type="domain" description="Acylphosphatase-like" evidence="6">
    <location>
        <begin position="4"/>
        <end position="91"/>
    </location>
</feature>
<evidence type="ECO:0000256" key="2">
    <source>
        <dbReference type="ARBA" id="ARBA00012150"/>
    </source>
</evidence>
<dbReference type="EMBL" id="MHKO01000040">
    <property type="protein sequence ID" value="OGY91662.1"/>
    <property type="molecule type" value="Genomic_DNA"/>
</dbReference>
<dbReference type="PROSITE" id="PS00151">
    <property type="entry name" value="ACYLPHOSPHATASE_2"/>
    <property type="match status" value="1"/>
</dbReference>
<dbReference type="InterPro" id="IPR001792">
    <property type="entry name" value="Acylphosphatase-like_dom"/>
</dbReference>
<keyword evidence="4" id="KW-0378">Hydrolase</keyword>
<evidence type="ECO:0000256" key="1">
    <source>
        <dbReference type="ARBA" id="ARBA00005614"/>
    </source>
</evidence>
<sequence>MIKHCIIKIYGQVQDVGFRYSAQQKADGLGITGYVRNSADGSVDIEAEGEAGALEKFISWCRQGPPPAQVADVEYEYTDQARNFTSFNILP</sequence>
<dbReference type="PROSITE" id="PS51160">
    <property type="entry name" value="ACYLPHOSPHATASE_3"/>
    <property type="match status" value="1"/>
</dbReference>
<dbReference type="STRING" id="1798553.A3H70_01320"/>
<dbReference type="InterPro" id="IPR020456">
    <property type="entry name" value="Acylphosphatase"/>
</dbReference>
<dbReference type="EC" id="3.6.1.7" evidence="2 4"/>
<feature type="active site" evidence="4">
    <location>
        <position position="37"/>
    </location>
</feature>
<dbReference type="Gene3D" id="3.30.70.100">
    <property type="match status" value="1"/>
</dbReference>
<comment type="caution">
    <text evidence="7">The sequence shown here is derived from an EMBL/GenBank/DDBJ whole genome shotgun (WGS) entry which is preliminary data.</text>
</comment>
<proteinExistence type="inferred from homology"/>
<comment type="similarity">
    <text evidence="1 5">Belongs to the acylphosphatase family.</text>
</comment>
<feature type="active site" evidence="4">
    <location>
        <position position="19"/>
    </location>
</feature>
<dbReference type="GO" id="GO:0003998">
    <property type="term" value="F:acylphosphatase activity"/>
    <property type="evidence" value="ECO:0007669"/>
    <property type="project" value="UniProtKB-EC"/>
</dbReference>
<dbReference type="Pfam" id="PF00708">
    <property type="entry name" value="Acylphosphatase"/>
    <property type="match status" value="1"/>
</dbReference>
<evidence type="ECO:0000313" key="7">
    <source>
        <dbReference type="EMBL" id="OGY91662.1"/>
    </source>
</evidence>
<evidence type="ECO:0000259" key="6">
    <source>
        <dbReference type="PROSITE" id="PS51160"/>
    </source>
</evidence>
<evidence type="ECO:0000313" key="8">
    <source>
        <dbReference type="Proteomes" id="UP000178109"/>
    </source>
</evidence>
<protein>
    <recommendedName>
        <fullName evidence="2 4">acylphosphatase</fullName>
        <ecNumber evidence="2 4">3.6.1.7</ecNumber>
    </recommendedName>
</protein>
<dbReference type="InterPro" id="IPR036046">
    <property type="entry name" value="Acylphosphatase-like_dom_sf"/>
</dbReference>
<accession>A0A1G2BRH5</accession>
<evidence type="ECO:0000256" key="3">
    <source>
        <dbReference type="ARBA" id="ARBA00047645"/>
    </source>
</evidence>
<dbReference type="Proteomes" id="UP000178109">
    <property type="component" value="Unassembled WGS sequence"/>
</dbReference>
<dbReference type="PANTHER" id="PTHR47268">
    <property type="entry name" value="ACYLPHOSPHATASE"/>
    <property type="match status" value="1"/>
</dbReference>
<dbReference type="PANTHER" id="PTHR47268:SF4">
    <property type="entry name" value="ACYLPHOSPHATASE"/>
    <property type="match status" value="1"/>
</dbReference>